<accession>A0A0P0CX72</accession>
<name>A0A0P0CX72_9BACT</name>
<protein>
    <recommendedName>
        <fullName evidence="3">PE-PGRS family protein</fullName>
    </recommendedName>
</protein>
<evidence type="ECO:0008006" key="3">
    <source>
        <dbReference type="Google" id="ProtNLM"/>
    </source>
</evidence>
<dbReference type="AlphaFoldDB" id="A0A0P0CX72"/>
<gene>
    <name evidence="1" type="ORF">DC20_10800</name>
</gene>
<keyword evidence="2" id="KW-1185">Reference proteome</keyword>
<evidence type="ECO:0000313" key="2">
    <source>
        <dbReference type="Proteomes" id="UP000061382"/>
    </source>
</evidence>
<dbReference type="Proteomes" id="UP000061382">
    <property type="component" value="Chromosome"/>
</dbReference>
<dbReference type="PATRIC" id="fig|512763.3.peg.2373"/>
<dbReference type="EMBL" id="CP012643">
    <property type="protein sequence ID" value="ALJ01380.1"/>
    <property type="molecule type" value="Genomic_DNA"/>
</dbReference>
<sequence>MSIANCSSTNDTIKIDTPVNTEPSKKLVIPIINEASGIADSKTLPGHLWVQEDSGNPAQLILLNHNGKVVKKIPIKGVKNRDWEDMALVGNQLYLADIGDNAKVAKEYFIYHFKEPTSSTDTVGNVSVIRYKYPDGSHDAEAFLIDPKTKNILLITKTDTLSRVFKLTYPFAPSMNEAKLVGTLSYPYVVSAALSPNGKEAIVKTYGALYHYKQKSNESLETYLLKGPFKSLPYHIEPQGESVTFSATNSGYFTLSEKGLAAAVNLYFYGRE</sequence>
<evidence type="ECO:0000313" key="1">
    <source>
        <dbReference type="EMBL" id="ALJ01380.1"/>
    </source>
</evidence>
<reference evidence="1 2" key="1">
    <citation type="submission" date="2015-08" db="EMBL/GenBank/DDBJ databases">
        <title>Complete genome sequence of Rufibacter tibetensis strain 1351t, a radiation-resistant bacterium from tibet plateau.</title>
        <authorList>
            <person name="Dai J."/>
        </authorList>
    </citation>
    <scope>NUCLEOTIDE SEQUENCE [LARGE SCALE GENOMIC DNA]</scope>
    <source>
        <strain evidence="1 2">1351</strain>
    </source>
</reference>
<dbReference type="KEGG" id="rti:DC20_10800"/>
<proteinExistence type="predicted"/>
<organism evidence="1 2">
    <name type="scientific">Rufibacter tibetensis</name>
    <dbReference type="NCBI Taxonomy" id="512763"/>
    <lineage>
        <taxon>Bacteria</taxon>
        <taxon>Pseudomonadati</taxon>
        <taxon>Bacteroidota</taxon>
        <taxon>Cytophagia</taxon>
        <taxon>Cytophagales</taxon>
        <taxon>Hymenobacteraceae</taxon>
        <taxon>Rufibacter</taxon>
    </lineage>
</organism>